<name>A0AAW8Q073_VIBPH</name>
<organism evidence="1 2">
    <name type="scientific">Vibrio parahaemolyticus</name>
    <dbReference type="NCBI Taxonomy" id="670"/>
    <lineage>
        <taxon>Bacteria</taxon>
        <taxon>Pseudomonadati</taxon>
        <taxon>Pseudomonadota</taxon>
        <taxon>Gammaproteobacteria</taxon>
        <taxon>Vibrionales</taxon>
        <taxon>Vibrionaceae</taxon>
        <taxon>Vibrio</taxon>
    </lineage>
</organism>
<proteinExistence type="predicted"/>
<comment type="caution">
    <text evidence="1">The sequence shown here is derived from an EMBL/GenBank/DDBJ whole genome shotgun (WGS) entry which is preliminary data.</text>
</comment>
<accession>A0AAW8Q073</accession>
<dbReference type="EMBL" id="JAUHGG010000003">
    <property type="protein sequence ID" value="MDS1821465.1"/>
    <property type="molecule type" value="Genomic_DNA"/>
</dbReference>
<dbReference type="RefSeq" id="WP_311020357.1">
    <property type="nucleotide sequence ID" value="NZ_JAUHGG010000003.1"/>
</dbReference>
<sequence>MTNKNNVEDNMITDTNKAKLEAIIDRTRELEEDYLKTVMKKSEMGTNEHEFALAAWDSIASGVANKGQSINIEIFLAQLYLKHNGLSDGGLAALNRAYELVVEALCSVGVIKYRYRYDYHKAGATNLERFYEYTEPNEIEKVEKLYHKSVLAANQSHEDAIKNGVLDQGLIEDPKQLVNCFPARKVIVFDAIFITDLYDPLYDKQKISSERLIEQLKSTEEGFLAVSMAEAALKNESLNKWLDDK</sequence>
<evidence type="ECO:0000313" key="2">
    <source>
        <dbReference type="Proteomes" id="UP001253193"/>
    </source>
</evidence>
<protein>
    <submittedName>
        <fullName evidence="1">Uncharacterized protein</fullName>
    </submittedName>
</protein>
<dbReference type="Proteomes" id="UP001253193">
    <property type="component" value="Unassembled WGS sequence"/>
</dbReference>
<gene>
    <name evidence="1" type="ORF">QX249_12405</name>
</gene>
<reference evidence="1" key="1">
    <citation type="submission" date="2023-06" db="EMBL/GenBank/DDBJ databases">
        <title>Genomic Diversity of Vibrio spp. and Metagenomic Analysis of Pathogens in Florida Gulf Coastal Waters Following Hurricane Ian.</title>
        <authorList>
            <person name="Brumfield K.D."/>
        </authorList>
    </citation>
    <scope>NUCLEOTIDE SEQUENCE</scope>
    <source>
        <strain evidence="1">WBS2B-138</strain>
    </source>
</reference>
<dbReference type="AlphaFoldDB" id="A0AAW8Q073"/>
<evidence type="ECO:0000313" key="1">
    <source>
        <dbReference type="EMBL" id="MDS1821465.1"/>
    </source>
</evidence>